<dbReference type="PANTHER" id="PTHR11252">
    <property type="entry name" value="POLYRIBONUCLEOTIDE NUCLEOTIDYLTRANSFERASE"/>
    <property type="match status" value="1"/>
</dbReference>
<dbReference type="Pfam" id="PF01138">
    <property type="entry name" value="RNase_PH"/>
    <property type="match status" value="2"/>
</dbReference>
<dbReference type="NCBIfam" id="NF008805">
    <property type="entry name" value="PRK11824.1"/>
    <property type="match status" value="1"/>
</dbReference>
<dbReference type="InterPro" id="IPR012162">
    <property type="entry name" value="PNPase"/>
</dbReference>
<evidence type="ECO:0000256" key="7">
    <source>
        <dbReference type="ARBA" id="ARBA00022842"/>
    </source>
</evidence>
<comment type="caution">
    <text evidence="12">The sequence shown here is derived from an EMBL/GenBank/DDBJ whole genome shotgun (WGS) entry which is preliminary data.</text>
</comment>
<keyword evidence="7" id="KW-0460">Magnesium</keyword>
<dbReference type="GO" id="GO:0004654">
    <property type="term" value="F:polyribonucleotide nucleotidyltransferase activity"/>
    <property type="evidence" value="ECO:0007669"/>
    <property type="project" value="UniProtKB-UniRule"/>
</dbReference>
<dbReference type="GO" id="GO:0000175">
    <property type="term" value="F:3'-5'-RNA exonuclease activity"/>
    <property type="evidence" value="ECO:0007669"/>
    <property type="project" value="TreeGrafter"/>
</dbReference>
<dbReference type="Pfam" id="PF00575">
    <property type="entry name" value="S1"/>
    <property type="match status" value="1"/>
</dbReference>
<dbReference type="InterPro" id="IPR020568">
    <property type="entry name" value="Ribosomal_Su5_D2-typ_SF"/>
</dbReference>
<dbReference type="InterPro" id="IPR036345">
    <property type="entry name" value="ExoRNase_PH_dom2_sf"/>
</dbReference>
<dbReference type="InterPro" id="IPR001247">
    <property type="entry name" value="ExoRNase_PH_dom1"/>
</dbReference>
<keyword evidence="5 12" id="KW-0548">Nucleotidyltransferase</keyword>
<dbReference type="SMART" id="SM00322">
    <property type="entry name" value="KH"/>
    <property type="match status" value="1"/>
</dbReference>
<dbReference type="GO" id="GO:0005829">
    <property type="term" value="C:cytosol"/>
    <property type="evidence" value="ECO:0007669"/>
    <property type="project" value="TreeGrafter"/>
</dbReference>
<dbReference type="InterPro" id="IPR036456">
    <property type="entry name" value="PNPase_PH_RNA-bd_sf"/>
</dbReference>
<evidence type="ECO:0000256" key="3">
    <source>
        <dbReference type="ARBA" id="ARBA00022490"/>
    </source>
</evidence>
<dbReference type="PANTHER" id="PTHR11252:SF0">
    <property type="entry name" value="POLYRIBONUCLEOTIDE NUCLEOTIDYLTRANSFERASE 1, MITOCHONDRIAL"/>
    <property type="match status" value="1"/>
</dbReference>
<evidence type="ECO:0000256" key="6">
    <source>
        <dbReference type="ARBA" id="ARBA00022723"/>
    </source>
</evidence>
<dbReference type="GO" id="GO:0006396">
    <property type="term" value="P:RNA processing"/>
    <property type="evidence" value="ECO:0007669"/>
    <property type="project" value="InterPro"/>
</dbReference>
<dbReference type="SUPFAM" id="SSF54791">
    <property type="entry name" value="Eukaryotic type KH-domain (KH-domain type I)"/>
    <property type="match status" value="1"/>
</dbReference>
<proteinExistence type="inferred from homology"/>
<dbReference type="GO" id="GO:0006402">
    <property type="term" value="P:mRNA catabolic process"/>
    <property type="evidence" value="ECO:0007669"/>
    <property type="project" value="UniProtKB-UniRule"/>
</dbReference>
<evidence type="ECO:0000313" key="13">
    <source>
        <dbReference type="Proteomes" id="UP000316674"/>
    </source>
</evidence>
<dbReference type="SUPFAM" id="SSF50249">
    <property type="entry name" value="Nucleic acid-binding proteins"/>
    <property type="match status" value="1"/>
</dbReference>
<dbReference type="InterPro" id="IPR004087">
    <property type="entry name" value="KH_dom"/>
</dbReference>
<evidence type="ECO:0000256" key="9">
    <source>
        <dbReference type="NCBIfam" id="TIGR03591"/>
    </source>
</evidence>
<dbReference type="SMART" id="SM00316">
    <property type="entry name" value="S1"/>
    <property type="match status" value="1"/>
</dbReference>
<accession>A0A523ZHA7</accession>
<organism evidence="12 13">
    <name type="scientific">Aerophobetes bacterium</name>
    <dbReference type="NCBI Taxonomy" id="2030807"/>
    <lineage>
        <taxon>Bacteria</taxon>
        <taxon>Candidatus Aerophobota</taxon>
    </lineage>
</organism>
<protein>
    <recommendedName>
        <fullName evidence="2 9">Polyribonucleotide nucleotidyltransferase</fullName>
        <ecNumber evidence="2 9">2.7.7.8</ecNumber>
    </recommendedName>
</protein>
<feature type="domain" description="S1 motif" evidence="11">
    <location>
        <begin position="625"/>
        <end position="693"/>
    </location>
</feature>
<dbReference type="CDD" id="cd11364">
    <property type="entry name" value="RNase_PH_PNPase_2"/>
    <property type="match status" value="1"/>
</dbReference>
<dbReference type="FunFam" id="3.30.230.70:FF:000002">
    <property type="entry name" value="Polyribonucleotide nucleotidyltransferase"/>
    <property type="match status" value="1"/>
</dbReference>
<dbReference type="Proteomes" id="UP000316674">
    <property type="component" value="Unassembled WGS sequence"/>
</dbReference>
<dbReference type="InterPro" id="IPR015848">
    <property type="entry name" value="PNPase_PH_RNA-bd_bac/org-type"/>
</dbReference>
<dbReference type="FunFam" id="3.30.1370.10:FF:000001">
    <property type="entry name" value="Polyribonucleotide nucleotidyltransferase"/>
    <property type="match status" value="1"/>
</dbReference>
<evidence type="ECO:0000256" key="8">
    <source>
        <dbReference type="ARBA" id="ARBA00022884"/>
    </source>
</evidence>
<keyword evidence="8 10" id="KW-0694">RNA-binding</keyword>
<dbReference type="SUPFAM" id="SSF46915">
    <property type="entry name" value="Polynucleotide phosphorylase/guanosine pentaphosphate synthase (PNPase/GPSI), domain 3"/>
    <property type="match status" value="1"/>
</dbReference>
<dbReference type="FunFam" id="2.40.50.140:FF:000189">
    <property type="entry name" value="Polyribonucleotide nucleotidyltransferase, putative"/>
    <property type="match status" value="1"/>
</dbReference>
<reference evidence="12 13" key="1">
    <citation type="submission" date="2019-03" db="EMBL/GenBank/DDBJ databases">
        <title>Metabolic potential of uncultured bacteria and archaea associated with petroleum seepage in deep-sea sediments.</title>
        <authorList>
            <person name="Dong X."/>
            <person name="Hubert C."/>
        </authorList>
    </citation>
    <scope>NUCLEOTIDE SEQUENCE [LARGE SCALE GENOMIC DNA]</scope>
    <source>
        <strain evidence="12">E26_bin6</strain>
    </source>
</reference>
<dbReference type="CDD" id="cd11363">
    <property type="entry name" value="RNase_PH_PNPase_1"/>
    <property type="match status" value="1"/>
</dbReference>
<dbReference type="InterPro" id="IPR003029">
    <property type="entry name" value="S1_domain"/>
</dbReference>
<dbReference type="CDD" id="cd02393">
    <property type="entry name" value="KH-I_PNPase"/>
    <property type="match status" value="1"/>
</dbReference>
<keyword evidence="4 12" id="KW-0808">Transferase</keyword>
<dbReference type="PROSITE" id="PS50126">
    <property type="entry name" value="S1"/>
    <property type="match status" value="1"/>
</dbReference>
<dbReference type="GO" id="GO:0046872">
    <property type="term" value="F:metal ion binding"/>
    <property type="evidence" value="ECO:0007669"/>
    <property type="project" value="UniProtKB-KW"/>
</dbReference>
<keyword evidence="3" id="KW-0963">Cytoplasm</keyword>
<dbReference type="Gene3D" id="3.30.230.70">
    <property type="entry name" value="GHMP Kinase, N-terminal domain"/>
    <property type="match status" value="2"/>
</dbReference>
<dbReference type="InterPro" id="IPR036612">
    <property type="entry name" value="KH_dom_type_1_sf"/>
</dbReference>
<keyword evidence="6" id="KW-0479">Metal-binding</keyword>
<dbReference type="PROSITE" id="PS50084">
    <property type="entry name" value="KH_TYPE_1"/>
    <property type="match status" value="1"/>
</dbReference>
<dbReference type="Gene3D" id="3.30.1370.10">
    <property type="entry name" value="K Homology domain, type 1"/>
    <property type="match status" value="1"/>
</dbReference>
<dbReference type="Pfam" id="PF03726">
    <property type="entry name" value="PNPase"/>
    <property type="match status" value="1"/>
</dbReference>
<dbReference type="InterPro" id="IPR012340">
    <property type="entry name" value="NA-bd_OB-fold"/>
</dbReference>
<dbReference type="PIRSF" id="PIRSF005499">
    <property type="entry name" value="PNPase"/>
    <property type="match status" value="1"/>
</dbReference>
<dbReference type="EMBL" id="SOHY01000074">
    <property type="protein sequence ID" value="TEU03176.1"/>
    <property type="molecule type" value="Genomic_DNA"/>
</dbReference>
<dbReference type="HAMAP" id="MF_01595">
    <property type="entry name" value="PNPase"/>
    <property type="match status" value="1"/>
</dbReference>
<dbReference type="SUPFAM" id="SSF54211">
    <property type="entry name" value="Ribosomal protein S5 domain 2-like"/>
    <property type="match status" value="2"/>
</dbReference>
<evidence type="ECO:0000256" key="1">
    <source>
        <dbReference type="ARBA" id="ARBA00007404"/>
    </source>
</evidence>
<evidence type="ECO:0000256" key="4">
    <source>
        <dbReference type="ARBA" id="ARBA00022679"/>
    </source>
</evidence>
<name>A0A523ZHA7_UNCAE</name>
<evidence type="ECO:0000259" key="11">
    <source>
        <dbReference type="PROSITE" id="PS50126"/>
    </source>
</evidence>
<dbReference type="CDD" id="cd04472">
    <property type="entry name" value="S1_PNPase"/>
    <property type="match status" value="1"/>
</dbReference>
<evidence type="ECO:0000313" key="12">
    <source>
        <dbReference type="EMBL" id="TEU03176.1"/>
    </source>
</evidence>
<evidence type="ECO:0000256" key="5">
    <source>
        <dbReference type="ARBA" id="ARBA00022695"/>
    </source>
</evidence>
<dbReference type="AlphaFoldDB" id="A0A523ZHA7"/>
<dbReference type="InterPro" id="IPR027408">
    <property type="entry name" value="PNPase/RNase_PH_dom_sf"/>
</dbReference>
<dbReference type="Pfam" id="PF03725">
    <property type="entry name" value="RNase_PH_C"/>
    <property type="match status" value="1"/>
</dbReference>
<evidence type="ECO:0000256" key="10">
    <source>
        <dbReference type="PROSITE-ProRule" id="PRU00117"/>
    </source>
</evidence>
<evidence type="ECO:0000256" key="2">
    <source>
        <dbReference type="ARBA" id="ARBA00012416"/>
    </source>
</evidence>
<dbReference type="SUPFAM" id="SSF55666">
    <property type="entry name" value="Ribonuclease PH domain 2-like"/>
    <property type="match status" value="2"/>
</dbReference>
<dbReference type="Pfam" id="PF00013">
    <property type="entry name" value="KH_1"/>
    <property type="match status" value="1"/>
</dbReference>
<feature type="non-terminal residue" evidence="12">
    <location>
        <position position="696"/>
    </location>
</feature>
<dbReference type="GO" id="GO:0003723">
    <property type="term" value="F:RNA binding"/>
    <property type="evidence" value="ECO:0007669"/>
    <property type="project" value="UniProtKB-UniRule"/>
</dbReference>
<comment type="similarity">
    <text evidence="1">Belongs to the polyribonucleotide nucleotidyltransferase family.</text>
</comment>
<sequence length="696" mass="76412">MEKGNLIRIEKKLGDEDLILETGKVARKSDGAVWVQYGETIVLVTAVISSAVEEEGGFIPLIVDYRERAYAAGKIPGGFFKREGAPSGEEILSCRLIDRSIRPLFPKGFRNKVQIVATVLSASESNHPAILSIMGAYLALSISNFCSIEPIAGVRIGRVDGRFIINPSDKELSESELNLVIVGNKEGLIMVEGDAGKLTEEVILEAFQEAHSWIKRIIDMEEEFISVAKKEKKEFPLHQIDAEMKKKVLAFTYDKVKAIEKNWSKEEKNAHMERIKEETLEEFLTEYPDEENDILDILNESKKERMRELIIKEGKRWDLRDLDEIRPISCEVGILPRVHGSGLFTRGGTQSLVVVTLGTSADEQRIDGLHKEEISKAFMFHYNFPPYSTGEVRFLRGPGRREIGHGSLAEKALLSILPDNGSFPYTIRLVSDILESNGSSSMASVCGGTLALMDAGVPISEPVAGIGIGLIKEEDKTVLLTDIQGMEDYLGDMDFKVAGTKEAITAIQLDIKISGVSIKVLEEALSRAKEARVFLLEQMSMVIKEPRPRLSSHAPRITILSIPADKIGDLIGPGGRVIKGIIKETGAGIDIDDSEGTVTVSSFDEEGAEKALDIVKSIIRGPEVGRIYSGKVKRVTDFGAFVEIAPGKEGLVHISRLSDKFVKNVSDVVKVGDEIKVKLTGIDELGRLNLSGKGIS</sequence>
<dbReference type="Gene3D" id="2.40.50.140">
    <property type="entry name" value="Nucleic acid-binding proteins"/>
    <property type="match status" value="1"/>
</dbReference>
<dbReference type="FunFam" id="3.30.230.70:FF:000001">
    <property type="entry name" value="Polyribonucleotide nucleotidyltransferase"/>
    <property type="match status" value="1"/>
</dbReference>
<dbReference type="NCBIfam" id="TIGR03591">
    <property type="entry name" value="polynuc_phos"/>
    <property type="match status" value="1"/>
</dbReference>
<dbReference type="InterPro" id="IPR015847">
    <property type="entry name" value="ExoRNase_PH_dom2"/>
</dbReference>
<dbReference type="InterPro" id="IPR004088">
    <property type="entry name" value="KH_dom_type_1"/>
</dbReference>
<gene>
    <name evidence="12" type="ORF">E3I16_01175</name>
</gene>
<dbReference type="EC" id="2.7.7.8" evidence="2 9"/>